<organism evidence="1 2">
    <name type="scientific">Naganishia vaughanmartiniae</name>
    <dbReference type="NCBI Taxonomy" id="1424756"/>
    <lineage>
        <taxon>Eukaryota</taxon>
        <taxon>Fungi</taxon>
        <taxon>Dikarya</taxon>
        <taxon>Basidiomycota</taxon>
        <taxon>Agaricomycotina</taxon>
        <taxon>Tremellomycetes</taxon>
        <taxon>Filobasidiales</taxon>
        <taxon>Filobasidiaceae</taxon>
        <taxon>Naganishia</taxon>
    </lineage>
</organism>
<evidence type="ECO:0000313" key="2">
    <source>
        <dbReference type="Proteomes" id="UP001243375"/>
    </source>
</evidence>
<dbReference type="EMBL" id="JASBWU010000010">
    <property type="protein sequence ID" value="KAJ9118745.1"/>
    <property type="molecule type" value="Genomic_DNA"/>
</dbReference>
<sequence length="134" mass="14274">MFNDISIQQPGQYALRFRCFDLTEASDTPIEEEAVVTAPTEQGRDTVLVPGEDLSGTTSGDYSRGPRPMDVDVEGEDVKPFAGSHECASPLPTTQTTTATTTAKEQNAATAAKTEARALCEVVSDQFTVWGGKG</sequence>
<evidence type="ECO:0000313" key="1">
    <source>
        <dbReference type="EMBL" id="KAJ9118745.1"/>
    </source>
</evidence>
<keyword evidence="2" id="KW-1185">Reference proteome</keyword>
<gene>
    <name evidence="1" type="ORF">QFC22_003966</name>
</gene>
<name>A0ACC2X578_9TREE</name>
<reference evidence="1" key="1">
    <citation type="submission" date="2023-04" db="EMBL/GenBank/DDBJ databases">
        <title>Draft Genome sequencing of Naganishia species isolated from polar environments using Oxford Nanopore Technology.</title>
        <authorList>
            <person name="Leo P."/>
            <person name="Venkateswaran K."/>
        </authorList>
    </citation>
    <scope>NUCLEOTIDE SEQUENCE</scope>
    <source>
        <strain evidence="1">MNA-CCFEE 5425</strain>
    </source>
</reference>
<dbReference type="Proteomes" id="UP001243375">
    <property type="component" value="Unassembled WGS sequence"/>
</dbReference>
<accession>A0ACC2X578</accession>
<proteinExistence type="predicted"/>
<protein>
    <submittedName>
        <fullName evidence="1">Uncharacterized protein</fullName>
    </submittedName>
</protein>
<comment type="caution">
    <text evidence="1">The sequence shown here is derived from an EMBL/GenBank/DDBJ whole genome shotgun (WGS) entry which is preliminary data.</text>
</comment>